<dbReference type="Proteomes" id="UP001205601">
    <property type="component" value="Unassembled WGS sequence"/>
</dbReference>
<keyword evidence="2 10" id="KW-1003">Cell membrane</keyword>
<dbReference type="RefSeq" id="WP_261496538.1">
    <property type="nucleotide sequence ID" value="NZ_JAOCQF010000002.1"/>
</dbReference>
<reference evidence="13" key="1">
    <citation type="submission" date="2023-07" db="EMBL/GenBank/DDBJ databases">
        <title>Defluviimonas sediminis sp. nov., isolated from mangrove sediment.</title>
        <authorList>
            <person name="Liu L."/>
            <person name="Li J."/>
            <person name="Huang Y."/>
            <person name="Pan J."/>
            <person name="Li M."/>
        </authorList>
    </citation>
    <scope>NUCLEOTIDE SEQUENCE [LARGE SCALE GENOMIC DNA]</scope>
    <source>
        <strain evidence="13">FT324</strain>
    </source>
</reference>
<keyword evidence="6 10" id="KW-1133">Transmembrane helix</keyword>
<evidence type="ECO:0000256" key="9">
    <source>
        <dbReference type="ARBA" id="ARBA00061532"/>
    </source>
</evidence>
<keyword evidence="13" id="KW-1185">Reference proteome</keyword>
<feature type="transmembrane region" description="Helical" evidence="10">
    <location>
        <begin position="479"/>
        <end position="501"/>
    </location>
</feature>
<evidence type="ECO:0000256" key="5">
    <source>
        <dbReference type="ARBA" id="ARBA00022984"/>
    </source>
</evidence>
<accession>A0ABT2NP31</accession>
<feature type="transmembrane region" description="Helical" evidence="10">
    <location>
        <begin position="410"/>
        <end position="428"/>
    </location>
</feature>
<feature type="transmembrane region" description="Helical" evidence="10">
    <location>
        <begin position="385"/>
        <end position="404"/>
    </location>
</feature>
<dbReference type="InterPro" id="IPR051050">
    <property type="entry name" value="Lipid_II_flippase_MurJ/MviN"/>
</dbReference>
<evidence type="ECO:0000256" key="4">
    <source>
        <dbReference type="ARBA" id="ARBA00022960"/>
    </source>
</evidence>
<gene>
    <name evidence="10 12" type="primary">murJ</name>
    <name evidence="12" type="ORF">N5I32_14245</name>
</gene>
<feature type="transmembrane region" description="Helical" evidence="10">
    <location>
        <begin position="7"/>
        <end position="25"/>
    </location>
</feature>
<comment type="similarity">
    <text evidence="9 10 11">Belongs to the MurJ/MviN family.</text>
</comment>
<evidence type="ECO:0000256" key="8">
    <source>
        <dbReference type="ARBA" id="ARBA00060041"/>
    </source>
</evidence>
<evidence type="ECO:0000256" key="10">
    <source>
        <dbReference type="HAMAP-Rule" id="MF_02078"/>
    </source>
</evidence>
<evidence type="ECO:0000256" key="11">
    <source>
        <dbReference type="PIRNR" id="PIRNR002869"/>
    </source>
</evidence>
<feature type="transmembrane region" description="Helical" evidence="10">
    <location>
        <begin position="31"/>
        <end position="50"/>
    </location>
</feature>
<dbReference type="NCBIfam" id="TIGR01695">
    <property type="entry name" value="murJ_mviN"/>
    <property type="match status" value="1"/>
</dbReference>
<feature type="transmembrane region" description="Helical" evidence="10">
    <location>
        <begin position="312"/>
        <end position="336"/>
    </location>
</feature>
<dbReference type="PRINTS" id="PR01806">
    <property type="entry name" value="VIRFACTRMVIN"/>
</dbReference>
<dbReference type="HAMAP" id="MF_02078">
    <property type="entry name" value="MurJ_MviN"/>
    <property type="match status" value="1"/>
</dbReference>
<sequence>MKPIRLVRGFLTVGAWTLLSRVVGFLRDMLIAAYLGTGPVAEAFLVAFSLPNMFRRFFAEGAFNTAFVPMFSKKLEAGEDAKGFAEDAFTGLAIVVLAVSALAMVAMPWLVLAMAGGFAGDERLPLAVEFGRICFPYILFISLTALLSGLLNAGGRFMAAAGAPVLLNLIFIAAMVLARHRGWDMGLTLSWATPLTGLAQLGLVWLAAARMGFALRFRRPRFTPELRRLLTIAAPAVLAGGVVQINLLVGRQVGSFFDGAIAWLNYADRLYQLPLGVVGIAIGIVLLPDLSRRLKNGDTGGGRHALSRAMEFALFLTIPAAVALVVIPVPLIAVLFERGEFLASDTLPTAQVLAIYGLGLPAFVLQKVLQPLYFAREDTRTPFRFAVHSMLINAALAIGLAPLIGFSAAAWGTTLSGWAMTGQLWWGTRQMGEAARADDRLRRRLPRTVLSAAIMGLCLWALTWLMADMLGREHVRILALFLLVLGGMASFGAAALLSGAFRPSDLRAGLSRQR</sequence>
<keyword evidence="4 10" id="KW-0133">Cell shape</keyword>
<keyword evidence="10" id="KW-0997">Cell inner membrane</keyword>
<evidence type="ECO:0000256" key="6">
    <source>
        <dbReference type="ARBA" id="ARBA00022989"/>
    </source>
</evidence>
<dbReference type="InterPro" id="IPR004268">
    <property type="entry name" value="MurJ"/>
</dbReference>
<feature type="transmembrane region" description="Helical" evidence="10">
    <location>
        <begin position="449"/>
        <end position="467"/>
    </location>
</feature>
<dbReference type="EMBL" id="JAOCQF010000002">
    <property type="protein sequence ID" value="MCT8330682.1"/>
    <property type="molecule type" value="Genomic_DNA"/>
</dbReference>
<comment type="function">
    <text evidence="8 10 11">Involved in peptidoglycan biosynthesis. Transports lipid-linked peptidoglycan precursors from the inner to the outer leaflet of the cytoplasmic membrane.</text>
</comment>
<feature type="transmembrane region" description="Helical" evidence="10">
    <location>
        <begin position="348"/>
        <end position="365"/>
    </location>
</feature>
<dbReference type="CDD" id="cd13123">
    <property type="entry name" value="MATE_MurJ_like"/>
    <property type="match status" value="1"/>
</dbReference>
<feature type="transmembrane region" description="Helical" evidence="10">
    <location>
        <begin position="130"/>
        <end position="150"/>
    </location>
</feature>
<organism evidence="12 13">
    <name type="scientific">Albidovulum sediminis</name>
    <dbReference type="NCBI Taxonomy" id="3066345"/>
    <lineage>
        <taxon>Bacteria</taxon>
        <taxon>Pseudomonadati</taxon>
        <taxon>Pseudomonadota</taxon>
        <taxon>Alphaproteobacteria</taxon>
        <taxon>Rhodobacterales</taxon>
        <taxon>Paracoccaceae</taxon>
        <taxon>Albidovulum</taxon>
    </lineage>
</organism>
<keyword evidence="7 10" id="KW-0472">Membrane</keyword>
<evidence type="ECO:0000256" key="7">
    <source>
        <dbReference type="ARBA" id="ARBA00023136"/>
    </source>
</evidence>
<keyword evidence="5 10" id="KW-0573">Peptidoglycan synthesis</keyword>
<evidence type="ECO:0000256" key="1">
    <source>
        <dbReference type="ARBA" id="ARBA00004651"/>
    </source>
</evidence>
<comment type="pathway">
    <text evidence="10">Cell wall biogenesis; peptidoglycan biosynthesis.</text>
</comment>
<evidence type="ECO:0000313" key="13">
    <source>
        <dbReference type="Proteomes" id="UP001205601"/>
    </source>
</evidence>
<proteinExistence type="inferred from homology"/>
<keyword evidence="10 11" id="KW-0813">Transport</keyword>
<comment type="subcellular location">
    <subcellularLocation>
        <location evidence="10">Cell inner membrane</location>
        <topology evidence="10">Multi-pass membrane protein</topology>
    </subcellularLocation>
    <subcellularLocation>
        <location evidence="1">Cell membrane</location>
        <topology evidence="1">Multi-pass membrane protein</topology>
    </subcellularLocation>
</comment>
<evidence type="ECO:0000256" key="2">
    <source>
        <dbReference type="ARBA" id="ARBA00022475"/>
    </source>
</evidence>
<keyword evidence="3 10" id="KW-0812">Transmembrane</keyword>
<dbReference type="PANTHER" id="PTHR47019">
    <property type="entry name" value="LIPID II FLIPPASE MURJ"/>
    <property type="match status" value="1"/>
</dbReference>
<feature type="transmembrane region" description="Helical" evidence="10">
    <location>
        <begin position="92"/>
        <end position="118"/>
    </location>
</feature>
<dbReference type="Pfam" id="PF03023">
    <property type="entry name" value="MurJ"/>
    <property type="match status" value="1"/>
</dbReference>
<dbReference type="PIRSF" id="PIRSF002869">
    <property type="entry name" value="MviN"/>
    <property type="match status" value="1"/>
</dbReference>
<name>A0ABT2NP31_9RHOB</name>
<evidence type="ECO:0000256" key="3">
    <source>
        <dbReference type="ARBA" id="ARBA00022692"/>
    </source>
</evidence>
<keyword evidence="10 11" id="KW-0961">Cell wall biogenesis/degradation</keyword>
<comment type="caution">
    <text evidence="12">The sequence shown here is derived from an EMBL/GenBank/DDBJ whole genome shotgun (WGS) entry which is preliminary data.</text>
</comment>
<protein>
    <recommendedName>
        <fullName evidence="10">Probable lipid II flippase MurJ</fullName>
    </recommendedName>
</protein>
<feature type="transmembrane region" description="Helical" evidence="10">
    <location>
        <begin position="157"/>
        <end position="178"/>
    </location>
</feature>
<feature type="transmembrane region" description="Helical" evidence="10">
    <location>
        <begin position="229"/>
        <end position="250"/>
    </location>
</feature>
<dbReference type="PANTHER" id="PTHR47019:SF1">
    <property type="entry name" value="LIPID II FLIPPASE MURJ"/>
    <property type="match status" value="1"/>
</dbReference>
<evidence type="ECO:0000313" key="12">
    <source>
        <dbReference type="EMBL" id="MCT8330682.1"/>
    </source>
</evidence>
<feature type="transmembrane region" description="Helical" evidence="10">
    <location>
        <begin position="270"/>
        <end position="291"/>
    </location>
</feature>